<protein>
    <submittedName>
        <fullName evidence="2">Uncharacterized protein</fullName>
    </submittedName>
</protein>
<dbReference type="AlphaFoldDB" id="A0A382D2S3"/>
<reference evidence="2" key="1">
    <citation type="submission" date="2018-05" db="EMBL/GenBank/DDBJ databases">
        <authorList>
            <person name="Lanie J.A."/>
            <person name="Ng W.-L."/>
            <person name="Kazmierczak K.M."/>
            <person name="Andrzejewski T.M."/>
            <person name="Davidsen T.M."/>
            <person name="Wayne K.J."/>
            <person name="Tettelin H."/>
            <person name="Glass J.I."/>
            <person name="Rusch D."/>
            <person name="Podicherti R."/>
            <person name="Tsui H.-C.T."/>
            <person name="Winkler M.E."/>
        </authorList>
    </citation>
    <scope>NUCLEOTIDE SEQUENCE</scope>
</reference>
<evidence type="ECO:0000313" key="2">
    <source>
        <dbReference type="EMBL" id="SVB32720.1"/>
    </source>
</evidence>
<sequence>MALAYGTFWGFMFASEGYGIDDAFGIGLMGAGCGSAVFIPPGALIGYLKGVSKEKKAVEYNFENGWEIL</sequence>
<proteinExistence type="predicted"/>
<keyword evidence="1" id="KW-1133">Transmembrane helix</keyword>
<accession>A0A382D2S3</accession>
<evidence type="ECO:0000256" key="1">
    <source>
        <dbReference type="SAM" id="Phobius"/>
    </source>
</evidence>
<keyword evidence="1" id="KW-0812">Transmembrane</keyword>
<name>A0A382D2S3_9ZZZZ</name>
<feature type="transmembrane region" description="Helical" evidence="1">
    <location>
        <begin position="29"/>
        <end position="48"/>
    </location>
</feature>
<gene>
    <name evidence="2" type="ORF">METZ01_LOCUS185574</name>
</gene>
<keyword evidence="1" id="KW-0472">Membrane</keyword>
<dbReference type="EMBL" id="UINC01037357">
    <property type="protein sequence ID" value="SVB32720.1"/>
    <property type="molecule type" value="Genomic_DNA"/>
</dbReference>
<organism evidence="2">
    <name type="scientific">marine metagenome</name>
    <dbReference type="NCBI Taxonomy" id="408172"/>
    <lineage>
        <taxon>unclassified sequences</taxon>
        <taxon>metagenomes</taxon>
        <taxon>ecological metagenomes</taxon>
    </lineage>
</organism>